<evidence type="ECO:0000313" key="1">
    <source>
        <dbReference type="EMBL" id="EQC29694.1"/>
    </source>
</evidence>
<sequence>MWATIADVQPLVLAFAGPLTEYLNGVLDEELKYNARNREEVTLRIWTDAFRMDWSGPLERLPCSPCLRDVDFACIRTKTMYNTVMAYFGKCWRSVQRSDYCNATFALANSGNWTKDLSLCDTDAAALRNLWLEDLAPFLEYPIALAYAAVFGGHYELLRYLVREKGVVVADFGYLHRLGRGGFAMDVAAKYGHLAVLQLLHDGGASSCTTAAMDDAAMNGHLDVVQWLQQHRTEGCSPNVLDWVVMNGDTAIVRFLQVKYNVAFSPEALQHAASRPDLDIVKQLHYVWHAPCTTATMDEAALAGNLAIVEFLHRHRTEGCTARAMDNAAFDGSVDVVRFLHEHRSEGCTTLAIDAAARRGHLSVVEFLTNHRSEGCTVHAMDRAAHRGRENVVRYLHEHRTEGCTTRAIDWAASAGHLSIVRFLLTHRSEGFTFRGIYWAAEYDHRDYPAILALLLSHDTTKVHTAAAVARALRLGDRKTFDALAAAGCISDDVDVDAIDWRLPRRGDAIQDDPATGGYSCADADEDEEYFRFPRFFDKFLTKGM</sequence>
<dbReference type="InParanoid" id="T0PW02"/>
<dbReference type="InterPro" id="IPR002110">
    <property type="entry name" value="Ankyrin_rpt"/>
</dbReference>
<gene>
    <name evidence="1" type="ORF">SDRG_12694</name>
</gene>
<dbReference type="OrthoDB" id="63159at2759"/>
<dbReference type="Pfam" id="PF12796">
    <property type="entry name" value="Ank_2"/>
    <property type="match status" value="2"/>
</dbReference>
<dbReference type="InterPro" id="IPR036770">
    <property type="entry name" value="Ankyrin_rpt-contain_sf"/>
</dbReference>
<proteinExistence type="predicted"/>
<dbReference type="GeneID" id="19953421"/>
<dbReference type="VEuPathDB" id="FungiDB:SDRG_12694"/>
<dbReference type="AlphaFoldDB" id="T0PW02"/>
<dbReference type="SMART" id="SM00248">
    <property type="entry name" value="ANK"/>
    <property type="match status" value="4"/>
</dbReference>
<dbReference type="Gene3D" id="1.25.40.20">
    <property type="entry name" value="Ankyrin repeat-containing domain"/>
    <property type="match status" value="2"/>
</dbReference>
<dbReference type="EMBL" id="JH767182">
    <property type="protein sequence ID" value="EQC29694.1"/>
    <property type="molecule type" value="Genomic_DNA"/>
</dbReference>
<name>T0PW02_SAPDV</name>
<dbReference type="RefSeq" id="XP_008616998.1">
    <property type="nucleotide sequence ID" value="XM_008618776.1"/>
</dbReference>
<reference evidence="1 2" key="1">
    <citation type="submission" date="2012-04" db="EMBL/GenBank/DDBJ databases">
        <title>The Genome Sequence of Saprolegnia declina VS20.</title>
        <authorList>
            <consortium name="The Broad Institute Genome Sequencing Platform"/>
            <person name="Russ C."/>
            <person name="Nusbaum C."/>
            <person name="Tyler B."/>
            <person name="van West P."/>
            <person name="Dieguez-Uribeondo J."/>
            <person name="de Bruijn I."/>
            <person name="Tripathy S."/>
            <person name="Jiang R."/>
            <person name="Young S.K."/>
            <person name="Zeng Q."/>
            <person name="Gargeya S."/>
            <person name="Fitzgerald M."/>
            <person name="Haas B."/>
            <person name="Abouelleil A."/>
            <person name="Alvarado L."/>
            <person name="Arachchi H.M."/>
            <person name="Berlin A."/>
            <person name="Chapman S.B."/>
            <person name="Goldberg J."/>
            <person name="Griggs A."/>
            <person name="Gujja S."/>
            <person name="Hansen M."/>
            <person name="Howarth C."/>
            <person name="Imamovic A."/>
            <person name="Larimer J."/>
            <person name="McCowen C."/>
            <person name="Montmayeur A."/>
            <person name="Murphy C."/>
            <person name="Neiman D."/>
            <person name="Pearson M."/>
            <person name="Priest M."/>
            <person name="Roberts A."/>
            <person name="Saif S."/>
            <person name="Shea T."/>
            <person name="Sisk P."/>
            <person name="Sykes S."/>
            <person name="Wortman J."/>
            <person name="Nusbaum C."/>
            <person name="Birren B."/>
        </authorList>
    </citation>
    <scope>NUCLEOTIDE SEQUENCE [LARGE SCALE GENOMIC DNA]</scope>
    <source>
        <strain evidence="1 2">VS20</strain>
    </source>
</reference>
<dbReference type="SUPFAM" id="SSF48403">
    <property type="entry name" value="Ankyrin repeat"/>
    <property type="match status" value="1"/>
</dbReference>
<evidence type="ECO:0000313" key="2">
    <source>
        <dbReference type="Proteomes" id="UP000030762"/>
    </source>
</evidence>
<dbReference type="PANTHER" id="PTHR46586">
    <property type="entry name" value="ANKYRIN REPEAT-CONTAINING PROTEIN"/>
    <property type="match status" value="1"/>
</dbReference>
<keyword evidence="2" id="KW-1185">Reference proteome</keyword>
<dbReference type="STRING" id="1156394.T0PW02"/>
<organism evidence="1 2">
    <name type="scientific">Saprolegnia diclina (strain VS20)</name>
    <dbReference type="NCBI Taxonomy" id="1156394"/>
    <lineage>
        <taxon>Eukaryota</taxon>
        <taxon>Sar</taxon>
        <taxon>Stramenopiles</taxon>
        <taxon>Oomycota</taxon>
        <taxon>Saprolegniomycetes</taxon>
        <taxon>Saprolegniales</taxon>
        <taxon>Saprolegniaceae</taxon>
        <taxon>Saprolegnia</taxon>
    </lineage>
</organism>
<dbReference type="PANTHER" id="PTHR46586:SF3">
    <property type="entry name" value="ANKYRIN REPEAT-CONTAINING PROTEIN"/>
    <property type="match status" value="1"/>
</dbReference>
<evidence type="ECO:0008006" key="3">
    <source>
        <dbReference type="Google" id="ProtNLM"/>
    </source>
</evidence>
<dbReference type="InterPro" id="IPR052050">
    <property type="entry name" value="SecEffector_AnkRepeat"/>
</dbReference>
<protein>
    <recommendedName>
        <fullName evidence="3">Ankyrin repeat domain containing protein</fullName>
    </recommendedName>
</protein>
<accession>T0PW02</accession>
<dbReference type="Proteomes" id="UP000030762">
    <property type="component" value="Unassembled WGS sequence"/>
</dbReference>